<evidence type="ECO:0000313" key="3">
    <source>
        <dbReference type="Proteomes" id="UP000000788"/>
    </source>
</evidence>
<dbReference type="KEGG" id="pmj:P9211_12491"/>
<name>A9BBG8_PROM4</name>
<evidence type="ECO:0000256" key="1">
    <source>
        <dbReference type="SAM" id="SignalP"/>
    </source>
</evidence>
<dbReference type="HOGENOM" id="CLU_124488_0_0_3"/>
<evidence type="ECO:0000313" key="2">
    <source>
        <dbReference type="EMBL" id="ABX09180.1"/>
    </source>
</evidence>
<protein>
    <recommendedName>
        <fullName evidence="4">cAMP phosphodiesterases class-II</fullName>
    </recommendedName>
</protein>
<dbReference type="eggNOG" id="ENOG5032H3A">
    <property type="taxonomic scope" value="Bacteria"/>
</dbReference>
<organism evidence="2 3">
    <name type="scientific">Prochlorococcus marinus (strain MIT 9211)</name>
    <dbReference type="NCBI Taxonomy" id="93059"/>
    <lineage>
        <taxon>Bacteria</taxon>
        <taxon>Bacillati</taxon>
        <taxon>Cyanobacteriota</taxon>
        <taxon>Cyanophyceae</taxon>
        <taxon>Synechococcales</taxon>
        <taxon>Prochlorococcaceae</taxon>
        <taxon>Prochlorococcus</taxon>
    </lineage>
</organism>
<feature type="signal peptide" evidence="1">
    <location>
        <begin position="1"/>
        <end position="20"/>
    </location>
</feature>
<dbReference type="EMBL" id="CP000878">
    <property type="protein sequence ID" value="ABX09180.1"/>
    <property type="molecule type" value="Genomic_DNA"/>
</dbReference>
<dbReference type="STRING" id="93059.P9211_12491"/>
<accession>A9BBG8</accession>
<reference evidence="2 3" key="1">
    <citation type="journal article" date="2007" name="PLoS Genet.">
        <title>Patterns and implications of gene gain and loss in the evolution of Prochlorococcus.</title>
        <authorList>
            <person name="Kettler G.C."/>
            <person name="Martiny A.C."/>
            <person name="Huang K."/>
            <person name="Zucker J."/>
            <person name="Coleman M.L."/>
            <person name="Rodrigue S."/>
            <person name="Chen F."/>
            <person name="Lapidus A."/>
            <person name="Ferriera S."/>
            <person name="Johnson J."/>
            <person name="Steglich C."/>
            <person name="Church G.M."/>
            <person name="Richardson P."/>
            <person name="Chisholm S.W."/>
        </authorList>
    </citation>
    <scope>NUCLEOTIDE SEQUENCE [LARGE SCALE GENOMIC DNA]</scope>
    <source>
        <strain evidence="3">MIT 9211</strain>
    </source>
</reference>
<dbReference type="OrthoDB" id="540153at2"/>
<feature type="chain" id="PRO_5002734671" description="cAMP phosphodiesterases class-II" evidence="1">
    <location>
        <begin position="21"/>
        <end position="169"/>
    </location>
</feature>
<keyword evidence="1" id="KW-0732">Signal</keyword>
<keyword evidence="3" id="KW-1185">Reference proteome</keyword>
<sequence>MRNQSLLLAFLLITPFQALAYDEFQPGYASERKCFKTEYREIYVPGTESSPGYVNSFKDETSVPCESSGVRAVRRYHHYKPFWHRRLNSGYVIHGHRYASEPVRRNYGYHIRRNRYDSQEVATSCNNTNKTTGGLLGGGLAAALSRKDAYGWSIPLGAVLGMGLATTDC</sequence>
<gene>
    <name evidence="2" type="ordered locus">P9211_12491</name>
</gene>
<dbReference type="AlphaFoldDB" id="A9BBG8"/>
<proteinExistence type="predicted"/>
<dbReference type="Proteomes" id="UP000000788">
    <property type="component" value="Chromosome"/>
</dbReference>
<dbReference type="RefSeq" id="WP_012195801.1">
    <property type="nucleotide sequence ID" value="NC_009976.1"/>
</dbReference>
<evidence type="ECO:0008006" key="4">
    <source>
        <dbReference type="Google" id="ProtNLM"/>
    </source>
</evidence>